<evidence type="ECO:0000313" key="1">
    <source>
        <dbReference type="EMBL" id="OMO50362.1"/>
    </source>
</evidence>
<gene>
    <name evidence="1" type="ORF">CCACVL1_30489</name>
</gene>
<dbReference type="EMBL" id="AWWV01016182">
    <property type="protein sequence ID" value="OMO50362.1"/>
    <property type="molecule type" value="Genomic_DNA"/>
</dbReference>
<dbReference type="Proteomes" id="UP000188268">
    <property type="component" value="Unassembled WGS sequence"/>
</dbReference>
<dbReference type="AlphaFoldDB" id="A0A1R3FWY9"/>
<evidence type="ECO:0000313" key="2">
    <source>
        <dbReference type="Proteomes" id="UP000188268"/>
    </source>
</evidence>
<comment type="caution">
    <text evidence="1">The sequence shown here is derived from an EMBL/GenBank/DDBJ whole genome shotgun (WGS) entry which is preliminary data.</text>
</comment>
<accession>A0A1R3FWY9</accession>
<dbReference type="Gramene" id="OMO50362">
    <property type="protein sequence ID" value="OMO50362"/>
    <property type="gene ID" value="CCACVL1_30489"/>
</dbReference>
<organism evidence="1 2">
    <name type="scientific">Corchorus capsularis</name>
    <name type="common">Jute</name>
    <dbReference type="NCBI Taxonomy" id="210143"/>
    <lineage>
        <taxon>Eukaryota</taxon>
        <taxon>Viridiplantae</taxon>
        <taxon>Streptophyta</taxon>
        <taxon>Embryophyta</taxon>
        <taxon>Tracheophyta</taxon>
        <taxon>Spermatophyta</taxon>
        <taxon>Magnoliopsida</taxon>
        <taxon>eudicotyledons</taxon>
        <taxon>Gunneridae</taxon>
        <taxon>Pentapetalae</taxon>
        <taxon>rosids</taxon>
        <taxon>malvids</taxon>
        <taxon>Malvales</taxon>
        <taxon>Malvaceae</taxon>
        <taxon>Grewioideae</taxon>
        <taxon>Apeibeae</taxon>
        <taxon>Corchorus</taxon>
    </lineage>
</organism>
<sequence length="25" mass="2599">MPFANCHQALAHASGLGPGKSNHRP</sequence>
<protein>
    <submittedName>
        <fullName evidence="1">Uncharacterized protein</fullName>
    </submittedName>
</protein>
<reference evidence="1 2" key="1">
    <citation type="submission" date="2013-09" db="EMBL/GenBank/DDBJ databases">
        <title>Corchorus capsularis genome sequencing.</title>
        <authorList>
            <person name="Alam M."/>
            <person name="Haque M.S."/>
            <person name="Islam M.S."/>
            <person name="Emdad E.M."/>
            <person name="Islam M.M."/>
            <person name="Ahmed B."/>
            <person name="Halim A."/>
            <person name="Hossen Q.M.M."/>
            <person name="Hossain M.Z."/>
            <person name="Ahmed R."/>
            <person name="Khan M.M."/>
            <person name="Islam R."/>
            <person name="Rashid M.M."/>
            <person name="Khan S.A."/>
            <person name="Rahman M.S."/>
            <person name="Alam M."/>
        </authorList>
    </citation>
    <scope>NUCLEOTIDE SEQUENCE [LARGE SCALE GENOMIC DNA]</scope>
    <source>
        <strain evidence="2">cv. CVL-1</strain>
        <tissue evidence="1">Whole seedling</tissue>
    </source>
</reference>
<name>A0A1R3FWY9_COCAP</name>
<proteinExistence type="predicted"/>
<keyword evidence="2" id="KW-1185">Reference proteome</keyword>